<reference evidence="3" key="1">
    <citation type="journal article" date="2019" name="Int. J. Syst. Evol. Microbiol.">
        <title>The Global Catalogue of Microorganisms (GCM) 10K type strain sequencing project: providing services to taxonomists for standard genome sequencing and annotation.</title>
        <authorList>
            <consortium name="The Broad Institute Genomics Platform"/>
            <consortium name="The Broad Institute Genome Sequencing Center for Infectious Disease"/>
            <person name="Wu L."/>
            <person name="Ma J."/>
        </authorList>
    </citation>
    <scope>NUCLEOTIDE SEQUENCE [LARGE SCALE GENOMIC DNA]</scope>
    <source>
        <strain evidence="3">CCUG 52468</strain>
    </source>
</reference>
<organism evidence="2 3">
    <name type="scientific">Sphingobacterium daejeonense</name>
    <dbReference type="NCBI Taxonomy" id="371142"/>
    <lineage>
        <taxon>Bacteria</taxon>
        <taxon>Pseudomonadati</taxon>
        <taxon>Bacteroidota</taxon>
        <taxon>Sphingobacteriia</taxon>
        <taxon>Sphingobacteriales</taxon>
        <taxon>Sphingobacteriaceae</taxon>
        <taxon>Sphingobacterium</taxon>
    </lineage>
</organism>
<keyword evidence="3" id="KW-1185">Reference proteome</keyword>
<dbReference type="PANTHER" id="PTHR37529">
    <property type="entry name" value="TRANSPOSASE INSG FOR INSERTION SEQUENCE ELEMENT IS4-RELATED"/>
    <property type="match status" value="1"/>
</dbReference>
<protein>
    <submittedName>
        <fullName evidence="2">IS4 family transposase</fullName>
    </submittedName>
</protein>
<proteinExistence type="predicted"/>
<dbReference type="RefSeq" id="WP_380898816.1">
    <property type="nucleotide sequence ID" value="NZ_JBHTKY010000052.1"/>
</dbReference>
<dbReference type="EMBL" id="JBHTKY010000052">
    <property type="protein sequence ID" value="MFD1167459.1"/>
    <property type="molecule type" value="Genomic_DNA"/>
</dbReference>
<comment type="caution">
    <text evidence="2">The sequence shown here is derived from an EMBL/GenBank/DDBJ whole genome shotgun (WGS) entry which is preliminary data.</text>
</comment>
<evidence type="ECO:0000313" key="3">
    <source>
        <dbReference type="Proteomes" id="UP001597205"/>
    </source>
</evidence>
<gene>
    <name evidence="2" type="ORF">ACFQ2C_17840</name>
</gene>
<accession>A0ABW3RR19</accession>
<sequence>MADVKIALKIVSDLKNFISICLTDPLLLNLFRNSKTHFTRDRKLNFERLVLLIAKMCKRTLSVELEGFFGELGKKISCSVSAFSQQRSKLSPLFFLVWNRVLCESFLRHAPGDTRRWMGYRLIAVDGSNLALVNTPSLQAHFGGQSNQNSSFVQAKTFYHYDVLNDLVTHSCIAPYRTSELTLASHWIEELPVDSIAIYDRYYSTFKMFALHSWQESERKFVIRAKDSLKFVKKFLKTGKVSQVIELAPTQASISGLRQSGFATDSSTRIRIRLVRVELQSTTEVIATNLWQEEGFENDMFGDLYFRRWGVETNISKLKNTMQMESFSGLTVESVEQDFYATVMMSNLHSILIRDAQVRLDRDTSTKKYPQKVNGNKSFGKLKENLIAIFFKNREGEILRELTAYFLKDTLPIRKGRSFPRQLKTSNKKCKHRTYTNYKPA</sequence>
<dbReference type="SUPFAM" id="SSF53098">
    <property type="entry name" value="Ribonuclease H-like"/>
    <property type="match status" value="1"/>
</dbReference>
<dbReference type="InterPro" id="IPR047952">
    <property type="entry name" value="Transpos_IS4"/>
</dbReference>
<dbReference type="Proteomes" id="UP001597205">
    <property type="component" value="Unassembled WGS sequence"/>
</dbReference>
<dbReference type="InterPro" id="IPR002559">
    <property type="entry name" value="Transposase_11"/>
</dbReference>
<dbReference type="Pfam" id="PF01609">
    <property type="entry name" value="DDE_Tnp_1"/>
    <property type="match status" value="1"/>
</dbReference>
<dbReference type="NCBIfam" id="NF033592">
    <property type="entry name" value="transpos_IS4_1"/>
    <property type="match status" value="1"/>
</dbReference>
<evidence type="ECO:0000313" key="2">
    <source>
        <dbReference type="EMBL" id="MFD1167459.1"/>
    </source>
</evidence>
<evidence type="ECO:0000259" key="1">
    <source>
        <dbReference type="Pfam" id="PF01609"/>
    </source>
</evidence>
<dbReference type="PANTHER" id="PTHR37529:SF1">
    <property type="entry name" value="TRANSPOSASE INSG FOR INSERTION SEQUENCE ELEMENT IS4-RELATED"/>
    <property type="match status" value="1"/>
</dbReference>
<name>A0ABW3RR19_9SPHI</name>
<feature type="domain" description="Transposase IS4-like" evidence="1">
    <location>
        <begin position="118"/>
        <end position="348"/>
    </location>
</feature>
<dbReference type="InterPro" id="IPR012337">
    <property type="entry name" value="RNaseH-like_sf"/>
</dbReference>